<protein>
    <submittedName>
        <fullName evidence="3">Type 2 phosphatidic acid phosphatase Pap2</fullName>
    </submittedName>
</protein>
<dbReference type="GO" id="GO:0042392">
    <property type="term" value="F:sphingosine-1-phosphate phosphatase activity"/>
    <property type="evidence" value="ECO:0007669"/>
    <property type="project" value="TreeGrafter"/>
</dbReference>
<dbReference type="EMBL" id="CP009515">
    <property type="protein sequence ID" value="AKB76000.1"/>
    <property type="molecule type" value="Genomic_DNA"/>
</dbReference>
<name>A0A0E3WUD7_9EURY</name>
<keyword evidence="1" id="KW-1133">Transmembrane helix</keyword>
<dbReference type="Pfam" id="PF01569">
    <property type="entry name" value="PAP2"/>
    <property type="match status" value="1"/>
</dbReference>
<dbReference type="STRING" id="1434111.MSLAZ_2739"/>
<dbReference type="PANTHER" id="PTHR14969:SF13">
    <property type="entry name" value="AT30094P"/>
    <property type="match status" value="1"/>
</dbReference>
<dbReference type="HOGENOM" id="CLU_2420060_0_0_2"/>
<gene>
    <name evidence="3" type="ORF">MSLAZ_2739</name>
</gene>
<evidence type="ECO:0000256" key="1">
    <source>
        <dbReference type="SAM" id="Phobius"/>
    </source>
</evidence>
<dbReference type="Gene3D" id="1.20.144.10">
    <property type="entry name" value="Phosphatidic acid phosphatase type 2/haloperoxidase"/>
    <property type="match status" value="1"/>
</dbReference>
<sequence length="91" mass="10164">MSFALAIFLYPRAGKYRLLVWVFAITVSLSRIFIGVHYPSDVIVGALIGCIVGFFWLYAEKMLIKFGLFGVALGSPEGSENEVFNQFPKQP</sequence>
<evidence type="ECO:0000313" key="4">
    <source>
        <dbReference type="Proteomes" id="UP000033072"/>
    </source>
</evidence>
<dbReference type="AlphaFoldDB" id="A0A0E3WUD7"/>
<feature type="transmembrane region" description="Helical" evidence="1">
    <location>
        <begin position="18"/>
        <end position="36"/>
    </location>
</feature>
<keyword evidence="1" id="KW-0812">Transmembrane</keyword>
<dbReference type="PANTHER" id="PTHR14969">
    <property type="entry name" value="SPHINGOSINE-1-PHOSPHATE PHOSPHOHYDROLASE"/>
    <property type="match status" value="1"/>
</dbReference>
<dbReference type="InterPro" id="IPR036938">
    <property type="entry name" value="PAP2/HPO_sf"/>
</dbReference>
<keyword evidence="1" id="KW-0472">Membrane</keyword>
<organism evidence="3 4">
    <name type="scientific">Methanosarcina lacustris Z-7289</name>
    <dbReference type="NCBI Taxonomy" id="1434111"/>
    <lineage>
        <taxon>Archaea</taxon>
        <taxon>Methanobacteriati</taxon>
        <taxon>Methanobacteriota</taxon>
        <taxon>Stenosarchaea group</taxon>
        <taxon>Methanomicrobia</taxon>
        <taxon>Methanosarcinales</taxon>
        <taxon>Methanosarcinaceae</taxon>
        <taxon>Methanosarcina</taxon>
    </lineage>
</organism>
<dbReference type="Proteomes" id="UP000033072">
    <property type="component" value="Chromosome"/>
</dbReference>
<dbReference type="InterPro" id="IPR000326">
    <property type="entry name" value="PAP2/HPO"/>
</dbReference>
<feature type="domain" description="Phosphatidic acid phosphatase type 2/haloperoxidase" evidence="2">
    <location>
        <begin position="3"/>
        <end position="61"/>
    </location>
</feature>
<dbReference type="KEGG" id="mls:MSLAZ_2739"/>
<proteinExistence type="predicted"/>
<dbReference type="PATRIC" id="fig|1434111.4.peg.3632"/>
<reference evidence="3 4" key="1">
    <citation type="submission" date="2014-07" db="EMBL/GenBank/DDBJ databases">
        <title>Methanogenic archaea and the global carbon cycle.</title>
        <authorList>
            <person name="Henriksen J.R."/>
            <person name="Luke J."/>
            <person name="Reinhart S."/>
            <person name="Benedict M.N."/>
            <person name="Youngblut N.D."/>
            <person name="Metcalf M.E."/>
            <person name="Whitaker R.J."/>
            <person name="Metcalf W.W."/>
        </authorList>
    </citation>
    <scope>NUCLEOTIDE SEQUENCE [LARGE SCALE GENOMIC DNA]</scope>
    <source>
        <strain evidence="3 4">Z-7289</strain>
    </source>
</reference>
<keyword evidence="4" id="KW-1185">Reference proteome</keyword>
<evidence type="ECO:0000313" key="3">
    <source>
        <dbReference type="EMBL" id="AKB76000.1"/>
    </source>
</evidence>
<feature type="transmembrane region" description="Helical" evidence="1">
    <location>
        <begin position="42"/>
        <end position="59"/>
    </location>
</feature>
<accession>A0A0E3WUD7</accession>
<evidence type="ECO:0000259" key="2">
    <source>
        <dbReference type="Pfam" id="PF01569"/>
    </source>
</evidence>
<dbReference type="SUPFAM" id="SSF48317">
    <property type="entry name" value="Acid phosphatase/Vanadium-dependent haloperoxidase"/>
    <property type="match status" value="1"/>
</dbReference>